<accession>A0A067MQQ7</accession>
<evidence type="ECO:0000256" key="11">
    <source>
        <dbReference type="ARBA" id="ARBA00047375"/>
    </source>
</evidence>
<proteinExistence type="inferred from homology"/>
<feature type="transmembrane region" description="Helical" evidence="12">
    <location>
        <begin position="74"/>
        <end position="96"/>
    </location>
</feature>
<feature type="transmembrane region" description="Helical" evidence="12">
    <location>
        <begin position="116"/>
        <end position="137"/>
    </location>
</feature>
<keyword evidence="8 12" id="KW-0443">Lipid metabolism</keyword>
<dbReference type="GO" id="GO:0034626">
    <property type="term" value="P:fatty acid elongation, polyunsaturated fatty acid"/>
    <property type="evidence" value="ECO:0007669"/>
    <property type="project" value="TreeGrafter"/>
</dbReference>
<dbReference type="GO" id="GO:0019367">
    <property type="term" value="P:fatty acid elongation, saturated fatty acid"/>
    <property type="evidence" value="ECO:0007669"/>
    <property type="project" value="TreeGrafter"/>
</dbReference>
<organism evidence="13 14">
    <name type="scientific">Botryobasidium botryosum (strain FD-172 SS1)</name>
    <dbReference type="NCBI Taxonomy" id="930990"/>
    <lineage>
        <taxon>Eukaryota</taxon>
        <taxon>Fungi</taxon>
        <taxon>Dikarya</taxon>
        <taxon>Basidiomycota</taxon>
        <taxon>Agaricomycotina</taxon>
        <taxon>Agaricomycetes</taxon>
        <taxon>Cantharellales</taxon>
        <taxon>Botryobasidiaceae</taxon>
        <taxon>Botryobasidium</taxon>
    </lineage>
</organism>
<evidence type="ECO:0000256" key="7">
    <source>
        <dbReference type="ARBA" id="ARBA00022989"/>
    </source>
</evidence>
<name>A0A067MQQ7_BOTB1</name>
<protein>
    <recommendedName>
        <fullName evidence="12">Elongation of fatty acids protein</fullName>
        <ecNumber evidence="12">2.3.1.-</ecNumber>
    </recommendedName>
</protein>
<evidence type="ECO:0000256" key="2">
    <source>
        <dbReference type="ARBA" id="ARBA00007263"/>
    </source>
</evidence>
<dbReference type="GO" id="GO:0042761">
    <property type="term" value="P:very long-chain fatty acid biosynthetic process"/>
    <property type="evidence" value="ECO:0007669"/>
    <property type="project" value="TreeGrafter"/>
</dbReference>
<evidence type="ECO:0000313" key="13">
    <source>
        <dbReference type="EMBL" id="KDQ17894.1"/>
    </source>
</evidence>
<dbReference type="InterPro" id="IPR002076">
    <property type="entry name" value="ELO_fam"/>
</dbReference>
<dbReference type="PANTHER" id="PTHR11157:SF134">
    <property type="entry name" value="ELONGATION OF FATTY ACIDS PROTEIN 1-RELATED"/>
    <property type="match status" value="1"/>
</dbReference>
<feature type="transmembrane region" description="Helical" evidence="12">
    <location>
        <begin position="167"/>
        <end position="188"/>
    </location>
</feature>
<keyword evidence="14" id="KW-1185">Reference proteome</keyword>
<evidence type="ECO:0000256" key="3">
    <source>
        <dbReference type="ARBA" id="ARBA00022516"/>
    </source>
</evidence>
<feature type="transmembrane region" description="Helical" evidence="12">
    <location>
        <begin position="255"/>
        <end position="275"/>
    </location>
</feature>
<dbReference type="GO" id="GO:0005789">
    <property type="term" value="C:endoplasmic reticulum membrane"/>
    <property type="evidence" value="ECO:0007669"/>
    <property type="project" value="TreeGrafter"/>
</dbReference>
<dbReference type="GO" id="GO:0009922">
    <property type="term" value="F:fatty acid elongase activity"/>
    <property type="evidence" value="ECO:0007669"/>
    <property type="project" value="UniProtKB-EC"/>
</dbReference>
<dbReference type="InterPro" id="IPR030457">
    <property type="entry name" value="ELO_CS"/>
</dbReference>
<gene>
    <name evidence="13" type="ORF">BOTBODRAFT_29199</name>
</gene>
<reference evidence="14" key="1">
    <citation type="journal article" date="2014" name="Proc. Natl. Acad. Sci. U.S.A.">
        <title>Extensive sampling of basidiomycete genomes demonstrates inadequacy of the white-rot/brown-rot paradigm for wood decay fungi.</title>
        <authorList>
            <person name="Riley R."/>
            <person name="Salamov A.A."/>
            <person name="Brown D.W."/>
            <person name="Nagy L.G."/>
            <person name="Floudas D."/>
            <person name="Held B.W."/>
            <person name="Levasseur A."/>
            <person name="Lombard V."/>
            <person name="Morin E."/>
            <person name="Otillar R."/>
            <person name="Lindquist E.A."/>
            <person name="Sun H."/>
            <person name="LaButti K.M."/>
            <person name="Schmutz J."/>
            <person name="Jabbour D."/>
            <person name="Luo H."/>
            <person name="Baker S.E."/>
            <person name="Pisabarro A.G."/>
            <person name="Walton J.D."/>
            <person name="Blanchette R.A."/>
            <person name="Henrissat B."/>
            <person name="Martin F."/>
            <person name="Cullen D."/>
            <person name="Hibbett D.S."/>
            <person name="Grigoriev I.V."/>
        </authorList>
    </citation>
    <scope>NUCLEOTIDE SEQUENCE [LARGE SCALE GENOMIC DNA]</scope>
    <source>
        <strain evidence="14">FD-172 SS1</strain>
    </source>
</reference>
<dbReference type="InParanoid" id="A0A067MQQ7"/>
<dbReference type="AlphaFoldDB" id="A0A067MQQ7"/>
<evidence type="ECO:0000256" key="5">
    <source>
        <dbReference type="ARBA" id="ARBA00022692"/>
    </source>
</evidence>
<evidence type="ECO:0000256" key="12">
    <source>
        <dbReference type="RuleBase" id="RU361115"/>
    </source>
</evidence>
<evidence type="ECO:0000256" key="10">
    <source>
        <dbReference type="ARBA" id="ARBA00023160"/>
    </source>
</evidence>
<dbReference type="Pfam" id="PF01151">
    <property type="entry name" value="ELO"/>
    <property type="match status" value="1"/>
</dbReference>
<dbReference type="GO" id="GO:0030148">
    <property type="term" value="P:sphingolipid biosynthetic process"/>
    <property type="evidence" value="ECO:0007669"/>
    <property type="project" value="TreeGrafter"/>
</dbReference>
<sequence>MPLGEMFANVTSRLPIESLPSHYTSFQVGATPLSTLPVVLAVLIGYVALVFSIREVMRDRPPIKLNSLFRAHNAVLTAGSAFLLALVAGEGLSIVWNHGIFYGLCAFDALTPKMEFYYIINYYFKYFELIDTVFLALRKKPLTFLHVFHHSATAFLCWVCLEGRVSGIWIAIMLNLAVHVVMYYYYYAAASGQKIWWKRYLTQMQISQFVVDVGFTYYAIAYMILVRFPALEPIVAALYPALPNGQKTCAGSNRAAAFGSGIASSYLFLFLDFYIRTYKKSTAGSVRGKRE</sequence>
<feature type="transmembrane region" description="Helical" evidence="12">
    <location>
        <begin position="144"/>
        <end position="161"/>
    </location>
</feature>
<dbReference type="OrthoDB" id="434092at2759"/>
<comment type="similarity">
    <text evidence="2 12">Belongs to the ELO family.</text>
</comment>
<dbReference type="STRING" id="930990.A0A067MQQ7"/>
<evidence type="ECO:0000313" key="14">
    <source>
        <dbReference type="Proteomes" id="UP000027195"/>
    </source>
</evidence>
<keyword evidence="4 12" id="KW-0808">Transferase</keyword>
<dbReference type="PANTHER" id="PTHR11157">
    <property type="entry name" value="FATTY ACID ACYL TRANSFERASE-RELATED"/>
    <property type="match status" value="1"/>
</dbReference>
<dbReference type="GO" id="GO:0034625">
    <property type="term" value="P:fatty acid elongation, monounsaturated fatty acid"/>
    <property type="evidence" value="ECO:0007669"/>
    <property type="project" value="TreeGrafter"/>
</dbReference>
<evidence type="ECO:0000256" key="1">
    <source>
        <dbReference type="ARBA" id="ARBA00004141"/>
    </source>
</evidence>
<keyword evidence="10 12" id="KW-0275">Fatty acid biosynthesis</keyword>
<evidence type="ECO:0000256" key="9">
    <source>
        <dbReference type="ARBA" id="ARBA00023136"/>
    </source>
</evidence>
<comment type="catalytic activity">
    <reaction evidence="11">
        <text>a very-long-chain acyl-CoA + malonyl-CoA + H(+) = a very-long-chain 3-oxoacyl-CoA + CO2 + CoA</text>
        <dbReference type="Rhea" id="RHEA:32727"/>
        <dbReference type="ChEBI" id="CHEBI:15378"/>
        <dbReference type="ChEBI" id="CHEBI:16526"/>
        <dbReference type="ChEBI" id="CHEBI:57287"/>
        <dbReference type="ChEBI" id="CHEBI:57384"/>
        <dbReference type="ChEBI" id="CHEBI:90725"/>
        <dbReference type="ChEBI" id="CHEBI:90736"/>
        <dbReference type="EC" id="2.3.1.199"/>
    </reaction>
</comment>
<evidence type="ECO:0000256" key="4">
    <source>
        <dbReference type="ARBA" id="ARBA00022679"/>
    </source>
</evidence>
<keyword evidence="3 12" id="KW-0444">Lipid biosynthesis</keyword>
<dbReference type="HOGENOM" id="CLU_048483_6_1_1"/>
<keyword evidence="6 12" id="KW-0276">Fatty acid metabolism</keyword>
<dbReference type="FunCoup" id="A0A067MQQ7">
    <property type="interactions" value="311"/>
</dbReference>
<dbReference type="Proteomes" id="UP000027195">
    <property type="component" value="Unassembled WGS sequence"/>
</dbReference>
<evidence type="ECO:0000256" key="6">
    <source>
        <dbReference type="ARBA" id="ARBA00022832"/>
    </source>
</evidence>
<evidence type="ECO:0000256" key="8">
    <source>
        <dbReference type="ARBA" id="ARBA00023098"/>
    </source>
</evidence>
<dbReference type="EC" id="2.3.1.-" evidence="12"/>
<keyword evidence="5 12" id="KW-0812">Transmembrane</keyword>
<keyword evidence="7 12" id="KW-1133">Transmembrane helix</keyword>
<feature type="transmembrane region" description="Helical" evidence="12">
    <location>
        <begin position="33"/>
        <end position="53"/>
    </location>
</feature>
<dbReference type="EMBL" id="KL198022">
    <property type="protein sequence ID" value="KDQ17894.1"/>
    <property type="molecule type" value="Genomic_DNA"/>
</dbReference>
<comment type="subcellular location">
    <subcellularLocation>
        <location evidence="1">Membrane</location>
        <topology evidence="1">Multi-pass membrane protein</topology>
    </subcellularLocation>
</comment>
<feature type="transmembrane region" description="Helical" evidence="12">
    <location>
        <begin position="209"/>
        <end position="230"/>
    </location>
</feature>
<dbReference type="PROSITE" id="PS01188">
    <property type="entry name" value="ELO"/>
    <property type="match status" value="1"/>
</dbReference>
<keyword evidence="9 12" id="KW-0472">Membrane</keyword>
<comment type="catalytic activity">
    <reaction evidence="12">
        <text>an acyl-CoA + malonyl-CoA + H(+) = a 3-oxoacyl-CoA + CO2 + CoA</text>
        <dbReference type="Rhea" id="RHEA:50252"/>
        <dbReference type="ChEBI" id="CHEBI:15378"/>
        <dbReference type="ChEBI" id="CHEBI:16526"/>
        <dbReference type="ChEBI" id="CHEBI:57287"/>
        <dbReference type="ChEBI" id="CHEBI:57384"/>
        <dbReference type="ChEBI" id="CHEBI:58342"/>
        <dbReference type="ChEBI" id="CHEBI:90726"/>
    </reaction>
    <physiologicalReaction direction="left-to-right" evidence="12">
        <dbReference type="Rhea" id="RHEA:50253"/>
    </physiologicalReaction>
</comment>